<keyword evidence="7" id="KW-0812">Transmembrane</keyword>
<evidence type="ECO:0000256" key="6">
    <source>
        <dbReference type="ARBA" id="ARBA00022679"/>
    </source>
</evidence>
<evidence type="ECO:0000256" key="1">
    <source>
        <dbReference type="ARBA" id="ARBA00001946"/>
    </source>
</evidence>
<dbReference type="PANTHER" id="PTHR21528:SF0">
    <property type="entry name" value="DEHYDRODOLICHYL DIPHOSPHATE SYNTHASE COMPLEX SUBUNIT NUS1"/>
    <property type="match status" value="1"/>
</dbReference>
<evidence type="ECO:0000256" key="11">
    <source>
        <dbReference type="ARBA" id="ARBA00023136"/>
    </source>
</evidence>
<evidence type="ECO:0000256" key="12">
    <source>
        <dbReference type="ARBA" id="ARBA00047353"/>
    </source>
</evidence>
<reference evidence="13" key="1">
    <citation type="submission" date="2021-05" db="EMBL/GenBank/DDBJ databases">
        <authorList>
            <person name="Alioto T."/>
            <person name="Alioto T."/>
            <person name="Gomez Garrido J."/>
        </authorList>
    </citation>
    <scope>NUCLEOTIDE SEQUENCE</scope>
</reference>
<accession>A0A8D8AMG0</accession>
<evidence type="ECO:0000256" key="8">
    <source>
        <dbReference type="ARBA" id="ARBA00022824"/>
    </source>
</evidence>
<evidence type="ECO:0000256" key="3">
    <source>
        <dbReference type="ARBA" id="ARBA00004922"/>
    </source>
</evidence>
<dbReference type="GO" id="GO:1904423">
    <property type="term" value="C:dehydrodolichyl diphosphate synthase complex"/>
    <property type="evidence" value="ECO:0007669"/>
    <property type="project" value="InterPro"/>
</dbReference>
<evidence type="ECO:0000256" key="9">
    <source>
        <dbReference type="ARBA" id="ARBA00022842"/>
    </source>
</evidence>
<dbReference type="EC" id="2.5.1.87" evidence="5"/>
<dbReference type="Gene3D" id="3.40.1180.10">
    <property type="entry name" value="Decaprenyl diphosphate synthase-like"/>
    <property type="match status" value="1"/>
</dbReference>
<name>A0A8D8AMG0_CULPI</name>
<comment type="pathway">
    <text evidence="3">Protein modification; protein glycosylation.</text>
</comment>
<evidence type="ECO:0000256" key="4">
    <source>
        <dbReference type="ARBA" id="ARBA00005432"/>
    </source>
</evidence>
<dbReference type="AlphaFoldDB" id="A0A8D8AMG0"/>
<evidence type="ECO:0000256" key="2">
    <source>
        <dbReference type="ARBA" id="ARBA00004586"/>
    </source>
</evidence>
<evidence type="ECO:0000256" key="5">
    <source>
        <dbReference type="ARBA" id="ARBA00012596"/>
    </source>
</evidence>
<evidence type="ECO:0000313" key="13">
    <source>
        <dbReference type="EMBL" id="CAG6460013.1"/>
    </source>
</evidence>
<evidence type="ECO:0000256" key="10">
    <source>
        <dbReference type="ARBA" id="ARBA00022989"/>
    </source>
</evidence>
<keyword evidence="10" id="KW-1133">Transmembrane helix</keyword>
<dbReference type="SUPFAM" id="SSF64005">
    <property type="entry name" value="Undecaprenyl diphosphate synthase"/>
    <property type="match status" value="1"/>
</dbReference>
<proteinExistence type="inferred from homology"/>
<keyword evidence="11" id="KW-0472">Membrane</keyword>
<dbReference type="EMBL" id="HBUE01039216">
    <property type="protein sequence ID" value="CAG6460013.1"/>
    <property type="molecule type" value="Transcribed_RNA"/>
</dbReference>
<dbReference type="GO" id="GO:0005789">
    <property type="term" value="C:endoplasmic reticulum membrane"/>
    <property type="evidence" value="ECO:0007669"/>
    <property type="project" value="UniProtKB-SubCell"/>
</dbReference>
<organism evidence="13">
    <name type="scientific">Culex pipiens</name>
    <name type="common">House mosquito</name>
    <dbReference type="NCBI Taxonomy" id="7175"/>
    <lineage>
        <taxon>Eukaryota</taxon>
        <taxon>Metazoa</taxon>
        <taxon>Ecdysozoa</taxon>
        <taxon>Arthropoda</taxon>
        <taxon>Hexapoda</taxon>
        <taxon>Insecta</taxon>
        <taxon>Pterygota</taxon>
        <taxon>Neoptera</taxon>
        <taxon>Endopterygota</taxon>
        <taxon>Diptera</taxon>
        <taxon>Nematocera</taxon>
        <taxon>Culicoidea</taxon>
        <taxon>Culicidae</taxon>
        <taxon>Culicinae</taxon>
        <taxon>Culicini</taxon>
        <taxon>Culex</taxon>
        <taxon>Culex</taxon>
    </lineage>
</organism>
<dbReference type="InterPro" id="IPR038887">
    <property type="entry name" value="Nus1/NgBR"/>
</dbReference>
<protein>
    <recommendedName>
        <fullName evidence="5">ditrans,polycis-polyprenyl diphosphate synthase [(2E,6E)-farnesyldiphosphate specific]</fullName>
        <ecNumber evidence="5">2.5.1.87</ecNumber>
    </recommendedName>
</protein>
<keyword evidence="9" id="KW-0460">Magnesium</keyword>
<dbReference type="GO" id="GO:0045547">
    <property type="term" value="F:ditrans,polycis-polyprenyl diphosphate synthase [(2E,6E)-farnesyl diphosphate specific] activity"/>
    <property type="evidence" value="ECO:0007669"/>
    <property type="project" value="UniProtKB-EC"/>
</dbReference>
<sequence>MATPGVLLRQNLPARAVLLLVHFLYSLVERLLLVFQRFQKRSRTESIRQEDDDSCWENRLGRESASVEYGVRGLTKVPAHLVVMLGPEEPDYRQLARFICWGLAAGVGHVSFYDHRGTLKRNHARVLEHMVRLPRADSDQIVWTAQLKPGLPIPPRNGYRRRLVVSFFCPHEDGRGQLVQTARTMGQELRDGRIGSSEDITIETVDRRQRDHFRDVPDPDLAVYYGAVCCTYGLLPWQIRLTEFVQVRAPSLRDTGPDHLVDCLFRFAKCEQRFGK</sequence>
<keyword evidence="8" id="KW-0256">Endoplasmic reticulum</keyword>
<comment type="catalytic activity">
    <reaction evidence="12">
        <text>n isopentenyl diphosphate + (2E,6E)-farnesyl diphosphate = a di-trans,poly-cis-polyprenyl diphosphate + n diphosphate</text>
        <dbReference type="Rhea" id="RHEA:53008"/>
        <dbReference type="Rhea" id="RHEA-COMP:19494"/>
        <dbReference type="ChEBI" id="CHEBI:33019"/>
        <dbReference type="ChEBI" id="CHEBI:128769"/>
        <dbReference type="ChEBI" id="CHEBI:136960"/>
        <dbReference type="ChEBI" id="CHEBI:175763"/>
        <dbReference type="EC" id="2.5.1.87"/>
    </reaction>
</comment>
<comment type="cofactor">
    <cofactor evidence="1">
        <name>Mg(2+)</name>
        <dbReference type="ChEBI" id="CHEBI:18420"/>
    </cofactor>
</comment>
<keyword evidence="6" id="KW-0808">Transferase</keyword>
<dbReference type="UniPathway" id="UPA00378"/>
<evidence type="ECO:0000256" key="7">
    <source>
        <dbReference type="ARBA" id="ARBA00022692"/>
    </source>
</evidence>
<dbReference type="InterPro" id="IPR036424">
    <property type="entry name" value="UPP_synth-like_sf"/>
</dbReference>
<comment type="similarity">
    <text evidence="4">Belongs to the UPP synthase family.</text>
</comment>
<comment type="subcellular location">
    <subcellularLocation>
        <location evidence="2">Endoplasmic reticulum membrane</location>
    </subcellularLocation>
</comment>
<dbReference type="PANTHER" id="PTHR21528">
    <property type="entry name" value="DEHYDRODOLICHYL DIPHOSPHATE SYNTHASE COMPLEX SUBUNIT NUS1"/>
    <property type="match status" value="1"/>
</dbReference>